<keyword evidence="4" id="KW-0597">Phosphoprotein</keyword>
<dbReference type="GO" id="GO:0003700">
    <property type="term" value="F:DNA-binding transcription factor activity"/>
    <property type="evidence" value="ECO:0007669"/>
    <property type="project" value="InterPro"/>
</dbReference>
<feature type="modified residue" description="4-aspartylphosphate" evidence="4">
    <location>
        <position position="55"/>
    </location>
</feature>
<reference evidence="7 8" key="1">
    <citation type="submission" date="2018-10" db="EMBL/GenBank/DDBJ databases">
        <title>Cohnella sp. M2MS4P-1, whole genome shotgun sequence.</title>
        <authorList>
            <person name="Tuo L."/>
        </authorList>
    </citation>
    <scope>NUCLEOTIDE SEQUENCE [LARGE SCALE GENOMIC DNA]</scope>
    <source>
        <strain evidence="7 8">M2MS4P-1</strain>
    </source>
</reference>
<dbReference type="RefSeq" id="WP_120976906.1">
    <property type="nucleotide sequence ID" value="NZ_RBZM01000005.1"/>
</dbReference>
<dbReference type="PANTHER" id="PTHR43280">
    <property type="entry name" value="ARAC-FAMILY TRANSCRIPTIONAL REGULATOR"/>
    <property type="match status" value="1"/>
</dbReference>
<dbReference type="InterPro" id="IPR020449">
    <property type="entry name" value="Tscrpt_reg_AraC-type_HTH"/>
</dbReference>
<dbReference type="PRINTS" id="PR00032">
    <property type="entry name" value="HTHARAC"/>
</dbReference>
<dbReference type="PROSITE" id="PS00041">
    <property type="entry name" value="HTH_ARAC_FAMILY_1"/>
    <property type="match status" value="1"/>
</dbReference>
<dbReference type="InterPro" id="IPR011006">
    <property type="entry name" value="CheY-like_superfamily"/>
</dbReference>
<dbReference type="AlphaFoldDB" id="A0A494XTK1"/>
<keyword evidence="3" id="KW-0804">Transcription</keyword>
<evidence type="ECO:0000259" key="5">
    <source>
        <dbReference type="PROSITE" id="PS01124"/>
    </source>
</evidence>
<dbReference type="SMART" id="SM00342">
    <property type="entry name" value="HTH_ARAC"/>
    <property type="match status" value="1"/>
</dbReference>
<gene>
    <name evidence="7" type="ORF">D7Z26_11250</name>
</gene>
<evidence type="ECO:0000256" key="1">
    <source>
        <dbReference type="ARBA" id="ARBA00023015"/>
    </source>
</evidence>
<dbReference type="InterPro" id="IPR018060">
    <property type="entry name" value="HTH_AraC"/>
</dbReference>
<dbReference type="InterPro" id="IPR009057">
    <property type="entry name" value="Homeodomain-like_sf"/>
</dbReference>
<dbReference type="Proteomes" id="UP000282076">
    <property type="component" value="Unassembled WGS sequence"/>
</dbReference>
<name>A0A494XTK1_9BACL</name>
<dbReference type="InterPro" id="IPR018062">
    <property type="entry name" value="HTH_AraC-typ_CS"/>
</dbReference>
<evidence type="ECO:0000313" key="7">
    <source>
        <dbReference type="EMBL" id="RKP53961.1"/>
    </source>
</evidence>
<dbReference type="Gene3D" id="1.10.10.60">
    <property type="entry name" value="Homeodomain-like"/>
    <property type="match status" value="2"/>
</dbReference>
<dbReference type="PANTHER" id="PTHR43280:SF28">
    <property type="entry name" value="HTH-TYPE TRANSCRIPTIONAL ACTIVATOR RHAS"/>
    <property type="match status" value="1"/>
</dbReference>
<evidence type="ECO:0000256" key="4">
    <source>
        <dbReference type="PROSITE-ProRule" id="PRU00169"/>
    </source>
</evidence>
<dbReference type="PROSITE" id="PS50110">
    <property type="entry name" value="RESPONSE_REGULATORY"/>
    <property type="match status" value="1"/>
</dbReference>
<keyword evidence="8" id="KW-1185">Reference proteome</keyword>
<accession>A0A494XTK1</accession>
<evidence type="ECO:0000313" key="8">
    <source>
        <dbReference type="Proteomes" id="UP000282076"/>
    </source>
</evidence>
<sequence>MLKVMVVDDEPWGRKSVSKMIDELALGAEVVVEARNGAEALELIPISKPQIIVTDMNMPVMNGQRFLETLYHRHNEIKVIVISGHSQFEYMKAAVTFQACEYVLKPVSLSDLKNAMIKAMEASRDHLSAQERRKFASEMRMLRTETFLQHVTARRIANASDIVAQAADLLPAPGQSGYRLAVCRLRRFRELSATKFHGNSDLLMYSVENMLREIMGDDQPLVYKSDDKTRLCVLFPDSDYGCERIRQLLVPFHEAVSRMLDSAVVAGLSSLRARLDQLPEAFEEANERLRDNPLGAMGYSMVADDGSRETGSAFEVLNGFEAKVLQQAMAAGKATSVRKLLGEFLRKADATQGMTIRDGQREIRKLVDIAGSELKGIDQAYPGVFQLHEIDGILSDKGLRTFVEALSAAIEEHIGNRASSESVNPIREVAAYLERHYFEDVSLIDVATRFHIDPSYLSKQFKTVTGENFIEYVTRKRMEKACELLESDRKISDISELVGYENQRYFSQVFKKFTGLTPSEYRESHAPEKPHAKN</sequence>
<dbReference type="CDD" id="cd17536">
    <property type="entry name" value="REC_YesN-like"/>
    <property type="match status" value="1"/>
</dbReference>
<dbReference type="InterPro" id="IPR001789">
    <property type="entry name" value="Sig_transdc_resp-reg_receiver"/>
</dbReference>
<dbReference type="OrthoDB" id="159632at2"/>
<dbReference type="GO" id="GO:0000160">
    <property type="term" value="P:phosphorelay signal transduction system"/>
    <property type="evidence" value="ECO:0007669"/>
    <property type="project" value="InterPro"/>
</dbReference>
<evidence type="ECO:0000259" key="6">
    <source>
        <dbReference type="PROSITE" id="PS50110"/>
    </source>
</evidence>
<dbReference type="SUPFAM" id="SSF46689">
    <property type="entry name" value="Homeodomain-like"/>
    <property type="match status" value="2"/>
</dbReference>
<dbReference type="PROSITE" id="PS01124">
    <property type="entry name" value="HTH_ARAC_FAMILY_2"/>
    <property type="match status" value="1"/>
</dbReference>
<dbReference type="SMART" id="SM00448">
    <property type="entry name" value="REC"/>
    <property type="match status" value="1"/>
</dbReference>
<dbReference type="Pfam" id="PF12833">
    <property type="entry name" value="HTH_18"/>
    <property type="match status" value="1"/>
</dbReference>
<feature type="domain" description="Response regulatory" evidence="6">
    <location>
        <begin position="3"/>
        <end position="120"/>
    </location>
</feature>
<organism evidence="7 8">
    <name type="scientific">Cohnella endophytica</name>
    <dbReference type="NCBI Taxonomy" id="2419778"/>
    <lineage>
        <taxon>Bacteria</taxon>
        <taxon>Bacillati</taxon>
        <taxon>Bacillota</taxon>
        <taxon>Bacilli</taxon>
        <taxon>Bacillales</taxon>
        <taxon>Paenibacillaceae</taxon>
        <taxon>Cohnella</taxon>
    </lineage>
</organism>
<dbReference type="EMBL" id="RBZM01000005">
    <property type="protein sequence ID" value="RKP53961.1"/>
    <property type="molecule type" value="Genomic_DNA"/>
</dbReference>
<dbReference type="Pfam" id="PF00072">
    <property type="entry name" value="Response_reg"/>
    <property type="match status" value="1"/>
</dbReference>
<keyword evidence="1" id="KW-0805">Transcription regulation</keyword>
<dbReference type="Gene3D" id="3.40.50.2300">
    <property type="match status" value="1"/>
</dbReference>
<keyword evidence="2" id="KW-0238">DNA-binding</keyword>
<protein>
    <submittedName>
        <fullName evidence="7">Helix-turn-helix domain-containing protein</fullName>
    </submittedName>
</protein>
<evidence type="ECO:0000256" key="2">
    <source>
        <dbReference type="ARBA" id="ARBA00023125"/>
    </source>
</evidence>
<feature type="domain" description="HTH araC/xylS-type" evidence="5">
    <location>
        <begin position="427"/>
        <end position="524"/>
    </location>
</feature>
<evidence type="ECO:0000256" key="3">
    <source>
        <dbReference type="ARBA" id="ARBA00023163"/>
    </source>
</evidence>
<proteinExistence type="predicted"/>
<dbReference type="GO" id="GO:0043565">
    <property type="term" value="F:sequence-specific DNA binding"/>
    <property type="evidence" value="ECO:0007669"/>
    <property type="project" value="InterPro"/>
</dbReference>
<dbReference type="SUPFAM" id="SSF52172">
    <property type="entry name" value="CheY-like"/>
    <property type="match status" value="1"/>
</dbReference>
<comment type="caution">
    <text evidence="7">The sequence shown here is derived from an EMBL/GenBank/DDBJ whole genome shotgun (WGS) entry which is preliminary data.</text>
</comment>